<dbReference type="PANTHER" id="PTHR47438">
    <property type="entry name" value="PHOSPHATE METABOLISM PROTEIN 8-RELATED"/>
    <property type="match status" value="1"/>
</dbReference>
<dbReference type="NCBIfam" id="TIGR01993">
    <property type="entry name" value="Pyr-5-nucltdase"/>
    <property type="match status" value="1"/>
</dbReference>
<dbReference type="InterPro" id="IPR036412">
    <property type="entry name" value="HAD-like_sf"/>
</dbReference>
<dbReference type="SFLD" id="SFLDS00003">
    <property type="entry name" value="Haloacid_Dehalogenase"/>
    <property type="match status" value="1"/>
</dbReference>
<dbReference type="Gene3D" id="1.10.150.450">
    <property type="match status" value="1"/>
</dbReference>
<proteinExistence type="predicted"/>
<dbReference type="RefSeq" id="WP_275684201.1">
    <property type="nucleotide sequence ID" value="NZ_JAJLJH010000007.1"/>
</dbReference>
<accession>A0A9X2C1D0</accession>
<dbReference type="InterPro" id="IPR052791">
    <property type="entry name" value="SSM1_domain"/>
</dbReference>
<comment type="caution">
    <text evidence="1">The sequence shown here is derived from an EMBL/GenBank/DDBJ whole genome shotgun (WGS) entry which is preliminary data.</text>
</comment>
<sequence length="223" mass="25705">MTRRVWLFDLDNTLHDAGAWVFAQMNDTMRSYVVDTLGVTPAEADLLRDRYWRRYGSTMLGLVRHHDVSPAHFLHETHRFPGLEQRVTGHRHDLAAIARLRGRRIVLTNAPRAYAMRVLGALGIVQLFDEVLSIEDMRMFGHWRPKPDRRMLRQVAARLGVHPSRCVLVEDSLDNVLAARRVGMQPVWMQRFARRGAHAGPRVRRWSVHPSGVRIVQSLRSLG</sequence>
<organism evidence="1 2">
    <name type="scientific">Scleromatobacter humisilvae</name>
    <dbReference type="NCBI Taxonomy" id="2897159"/>
    <lineage>
        <taxon>Bacteria</taxon>
        <taxon>Pseudomonadati</taxon>
        <taxon>Pseudomonadota</taxon>
        <taxon>Betaproteobacteria</taxon>
        <taxon>Burkholderiales</taxon>
        <taxon>Sphaerotilaceae</taxon>
        <taxon>Scleromatobacter</taxon>
    </lineage>
</organism>
<dbReference type="InterPro" id="IPR006439">
    <property type="entry name" value="HAD-SF_hydro_IA"/>
</dbReference>
<dbReference type="InterPro" id="IPR010237">
    <property type="entry name" value="Pyr-5-nucltdase"/>
</dbReference>
<dbReference type="Gene3D" id="3.40.50.1000">
    <property type="entry name" value="HAD superfamily/HAD-like"/>
    <property type="match status" value="1"/>
</dbReference>
<protein>
    <submittedName>
        <fullName evidence="1">Pyrimidine 5'-nucleotidase</fullName>
    </submittedName>
</protein>
<dbReference type="SFLD" id="SFLDG01132">
    <property type="entry name" value="C1.5.3:_5'-Nucleotidase_Like"/>
    <property type="match status" value="1"/>
</dbReference>
<dbReference type="Pfam" id="PF00702">
    <property type="entry name" value="Hydrolase"/>
    <property type="match status" value="1"/>
</dbReference>
<dbReference type="AlphaFoldDB" id="A0A9X2C1D0"/>
<dbReference type="GO" id="GO:0008252">
    <property type="term" value="F:nucleotidase activity"/>
    <property type="evidence" value="ECO:0007669"/>
    <property type="project" value="TreeGrafter"/>
</dbReference>
<dbReference type="GO" id="GO:0009166">
    <property type="term" value="P:nucleotide catabolic process"/>
    <property type="evidence" value="ECO:0007669"/>
    <property type="project" value="TreeGrafter"/>
</dbReference>
<dbReference type="GO" id="GO:0006206">
    <property type="term" value="P:pyrimidine nucleobase metabolic process"/>
    <property type="evidence" value="ECO:0007669"/>
    <property type="project" value="TreeGrafter"/>
</dbReference>
<dbReference type="SUPFAM" id="SSF56784">
    <property type="entry name" value="HAD-like"/>
    <property type="match status" value="1"/>
</dbReference>
<reference evidence="1" key="1">
    <citation type="submission" date="2021-11" db="EMBL/GenBank/DDBJ databases">
        <title>BS-T2-15 a new species belonging to the Comamonadaceae family isolated from the soil of a French oak forest.</title>
        <authorList>
            <person name="Mieszkin S."/>
            <person name="Alain K."/>
        </authorList>
    </citation>
    <scope>NUCLEOTIDE SEQUENCE</scope>
    <source>
        <strain evidence="1">BS-T2-15</strain>
    </source>
</reference>
<evidence type="ECO:0000313" key="1">
    <source>
        <dbReference type="EMBL" id="MCK9688157.1"/>
    </source>
</evidence>
<dbReference type="EMBL" id="JAJLJH010000007">
    <property type="protein sequence ID" value="MCK9688157.1"/>
    <property type="molecule type" value="Genomic_DNA"/>
</dbReference>
<gene>
    <name evidence="1" type="ORF">LPC04_20825</name>
</gene>
<dbReference type="PANTHER" id="PTHR47438:SF1">
    <property type="entry name" value="PHOSPHATE METABOLISM PROTEIN 8-RELATED"/>
    <property type="match status" value="1"/>
</dbReference>
<dbReference type="NCBIfam" id="TIGR01509">
    <property type="entry name" value="HAD-SF-IA-v3"/>
    <property type="match status" value="1"/>
</dbReference>
<evidence type="ECO:0000313" key="2">
    <source>
        <dbReference type="Proteomes" id="UP001139353"/>
    </source>
</evidence>
<dbReference type="InterPro" id="IPR023214">
    <property type="entry name" value="HAD_sf"/>
</dbReference>
<keyword evidence="2" id="KW-1185">Reference proteome</keyword>
<name>A0A9X2C1D0_9BURK</name>
<dbReference type="Proteomes" id="UP001139353">
    <property type="component" value="Unassembled WGS sequence"/>
</dbReference>
<dbReference type="SFLD" id="SFLDG01129">
    <property type="entry name" value="C1.5:_HAD__Beta-PGM__Phosphata"/>
    <property type="match status" value="1"/>
</dbReference>